<keyword evidence="2 8" id="KW-0812">Transmembrane</keyword>
<evidence type="ECO:0000256" key="4">
    <source>
        <dbReference type="ARBA" id="ARBA00023054"/>
    </source>
</evidence>
<keyword evidence="3 8" id="KW-1133">Transmembrane helix</keyword>
<feature type="topological domain" description="Extracellular" evidence="8">
    <location>
        <begin position="1"/>
        <end position="3"/>
    </location>
</feature>
<evidence type="ECO:0000256" key="3">
    <source>
        <dbReference type="ARBA" id="ARBA00022989"/>
    </source>
</evidence>
<organism evidence="9 10">
    <name type="scientific">Thalassorhabdus alkalitolerans</name>
    <dbReference type="NCBI Taxonomy" id="2282697"/>
    <lineage>
        <taxon>Bacteria</taxon>
        <taxon>Bacillati</taxon>
        <taxon>Bacillota</taxon>
        <taxon>Bacilli</taxon>
        <taxon>Bacillales</taxon>
        <taxon>Bacillaceae</taxon>
        <taxon>Thalassorhabdus</taxon>
    </lineage>
</organism>
<evidence type="ECO:0000256" key="5">
    <source>
        <dbReference type="ARBA" id="ARBA00023136"/>
    </source>
</evidence>
<gene>
    <name evidence="8 9" type="primary">ezrA</name>
    <name evidence="9" type="ORF">ACFPU1_08375</name>
</gene>
<keyword evidence="8" id="KW-1003">Cell membrane</keyword>
<dbReference type="Proteomes" id="UP001596142">
    <property type="component" value="Unassembled WGS sequence"/>
</dbReference>
<keyword evidence="7 8" id="KW-0131">Cell cycle</keyword>
<proteinExistence type="inferred from homology"/>
<evidence type="ECO:0000256" key="7">
    <source>
        <dbReference type="ARBA" id="ARBA00023306"/>
    </source>
</evidence>
<evidence type="ECO:0000256" key="2">
    <source>
        <dbReference type="ARBA" id="ARBA00022692"/>
    </source>
</evidence>
<dbReference type="Pfam" id="PF06160">
    <property type="entry name" value="EzrA"/>
    <property type="match status" value="1"/>
</dbReference>
<keyword evidence="1 8" id="KW-0132">Cell division</keyword>
<dbReference type="HAMAP" id="MF_00728">
    <property type="entry name" value="EzrA"/>
    <property type="match status" value="1"/>
</dbReference>
<keyword evidence="6 8" id="KW-0717">Septation</keyword>
<comment type="caution">
    <text evidence="9">The sequence shown here is derived from an EMBL/GenBank/DDBJ whole genome shotgun (WGS) entry which is preliminary data.</text>
</comment>
<dbReference type="InterPro" id="IPR010379">
    <property type="entry name" value="EzrA"/>
</dbReference>
<evidence type="ECO:0000313" key="10">
    <source>
        <dbReference type="Proteomes" id="UP001596142"/>
    </source>
</evidence>
<comment type="similarity">
    <text evidence="8">Belongs to the EzrA family.</text>
</comment>
<dbReference type="NCBIfam" id="NF003413">
    <property type="entry name" value="PRK04778.1-7"/>
    <property type="match status" value="1"/>
</dbReference>
<reference evidence="10" key="1">
    <citation type="journal article" date="2019" name="Int. J. Syst. Evol. Microbiol.">
        <title>The Global Catalogue of Microorganisms (GCM) 10K type strain sequencing project: providing services to taxonomists for standard genome sequencing and annotation.</title>
        <authorList>
            <consortium name="The Broad Institute Genomics Platform"/>
            <consortium name="The Broad Institute Genome Sequencing Center for Infectious Disease"/>
            <person name="Wu L."/>
            <person name="Ma J."/>
        </authorList>
    </citation>
    <scope>NUCLEOTIDE SEQUENCE [LARGE SCALE GENOMIC DNA]</scope>
    <source>
        <strain evidence="10">CECT 7184</strain>
    </source>
</reference>
<feature type="coiled-coil region" evidence="8">
    <location>
        <begin position="99"/>
        <end position="133"/>
    </location>
</feature>
<evidence type="ECO:0000256" key="8">
    <source>
        <dbReference type="HAMAP-Rule" id="MF_00728"/>
    </source>
</evidence>
<dbReference type="RefSeq" id="WP_385940052.1">
    <property type="nucleotide sequence ID" value="NZ_JBHSOZ010000003.1"/>
</dbReference>
<evidence type="ECO:0000256" key="6">
    <source>
        <dbReference type="ARBA" id="ARBA00023210"/>
    </source>
</evidence>
<keyword evidence="4 8" id="KW-0175">Coiled coil</keyword>
<name>A0ABW0YK74_9BACI</name>
<evidence type="ECO:0000256" key="1">
    <source>
        <dbReference type="ARBA" id="ARBA00022618"/>
    </source>
</evidence>
<evidence type="ECO:0000313" key="9">
    <source>
        <dbReference type="EMBL" id="MFC5712795.1"/>
    </source>
</evidence>
<accession>A0ABW0YK74</accession>
<comment type="function">
    <text evidence="8">Negative regulator of FtsZ ring formation; modulates the frequency and position of FtsZ ring formation. Inhibits FtsZ ring formation at polar sites. Interacts either with FtsZ or with one of its binding partners to promote depolymerization.</text>
</comment>
<keyword evidence="5 8" id="KW-0472">Membrane</keyword>
<dbReference type="EMBL" id="JBHSOZ010000003">
    <property type="protein sequence ID" value="MFC5712795.1"/>
    <property type="molecule type" value="Genomic_DNA"/>
</dbReference>
<keyword evidence="10" id="KW-1185">Reference proteome</keyword>
<feature type="topological domain" description="Cytoplasmic" evidence="8">
    <location>
        <begin position="23"/>
        <end position="564"/>
    </location>
</feature>
<feature type="coiled-coil region" evidence="8">
    <location>
        <begin position="257"/>
        <end position="331"/>
    </location>
</feature>
<protein>
    <recommendedName>
        <fullName evidence="8">Septation ring formation regulator EzrA</fullName>
    </recommendedName>
</protein>
<feature type="coiled-coil region" evidence="8">
    <location>
        <begin position="409"/>
        <end position="436"/>
    </location>
</feature>
<sequence>MIYVVISIAVIFAVVIISGSVLRKNIYKEVDRIERWKSDVTNRPVAEEISRVKGLTISGETEEKFESWRKDWDDIIDVHLPDIEEALFDIEEWANKYRFKKSKELIKAVEVQLEEIENQIDNIMTDVNELVHSEEKNRSDIGEVKEKYQDVKKYISLHWRSFGKAGNHFEKKLKEVEEGFSQFEEETLDGNYLQARTVLTTVKEELSLMKEQSEEIPSLLIEIESDFPAELKDIEAGMEDMREKGYQLDNFSFEKDIQAYREELPKLVKDVENLELQKVRDRLEELHRNLEGIYTSLEEEVDAREYVESTILSIKNDVERLQYQLQELGHERGKVELSYRIPEDEVNRQQKVKKEFEQADKSWRVFKDLFENKKQSFTSLKNMLKDLSSDLSQIDKMIRASKETLYTLRKDELKALDNLKELRKQMVQEKLALQKSRLPYVPGSLVDEMEKADEMLSLASKRLQDLPLEMNKVYEEVEKASLQLQKTSTYLRETIEKAELSESLIQYGNRFRRQSPEVDEALMHAEQKFRQGAYEEAVNLALPAIENKEPQVLEKVKERAKERA</sequence>
<comment type="subcellular location">
    <subcellularLocation>
        <location evidence="8">Cell membrane</location>
        <topology evidence="8">Single-pass membrane protein</topology>
    </subcellularLocation>
    <text evidence="8">Colocalized with FtsZ to the nascent septal site.</text>
</comment>